<dbReference type="PANTHER" id="PTHR14859">
    <property type="entry name" value="CALCOFLUOR WHITE HYPERSENSITIVE PROTEIN PRECURSOR"/>
    <property type="match status" value="1"/>
</dbReference>
<comment type="caution">
    <text evidence="2">The sequence shown here is derived from an EMBL/GenBank/DDBJ whole genome shotgun (WGS) entry which is preliminary data.</text>
</comment>
<dbReference type="InterPro" id="IPR036691">
    <property type="entry name" value="Endo/exonu/phosph_ase_sf"/>
</dbReference>
<reference evidence="2" key="2">
    <citation type="submission" date="2020-09" db="EMBL/GenBank/DDBJ databases">
        <authorList>
            <person name="Sun Q."/>
            <person name="Zhou Y."/>
        </authorList>
    </citation>
    <scope>NUCLEOTIDE SEQUENCE</scope>
    <source>
        <strain evidence="2">CGMCC 1.15519</strain>
    </source>
</reference>
<dbReference type="Pfam" id="PF03372">
    <property type="entry name" value="Exo_endo_phos"/>
    <property type="match status" value="1"/>
</dbReference>
<reference evidence="2" key="1">
    <citation type="journal article" date="2014" name="Int. J. Syst. Evol. Microbiol.">
        <title>Complete genome sequence of Corynebacterium casei LMG S-19264T (=DSM 44701T), isolated from a smear-ripened cheese.</title>
        <authorList>
            <consortium name="US DOE Joint Genome Institute (JGI-PGF)"/>
            <person name="Walter F."/>
            <person name="Albersmeier A."/>
            <person name="Kalinowski J."/>
            <person name="Ruckert C."/>
        </authorList>
    </citation>
    <scope>NUCLEOTIDE SEQUENCE</scope>
    <source>
        <strain evidence="2">CGMCC 1.15519</strain>
    </source>
</reference>
<name>A0A916ZMW1_9SPHN</name>
<evidence type="ECO:0000313" key="2">
    <source>
        <dbReference type="EMBL" id="GGE05514.1"/>
    </source>
</evidence>
<dbReference type="InterPro" id="IPR051916">
    <property type="entry name" value="GPI-anchor_lipid_remodeler"/>
</dbReference>
<gene>
    <name evidence="2" type="ORF">GCM10011529_09860</name>
</gene>
<keyword evidence="2" id="KW-0378">Hydrolase</keyword>
<dbReference type="GO" id="GO:0004519">
    <property type="term" value="F:endonuclease activity"/>
    <property type="evidence" value="ECO:0007669"/>
    <property type="project" value="UniProtKB-KW"/>
</dbReference>
<dbReference type="GO" id="GO:0006506">
    <property type="term" value="P:GPI anchor biosynthetic process"/>
    <property type="evidence" value="ECO:0007669"/>
    <property type="project" value="TreeGrafter"/>
</dbReference>
<proteinExistence type="predicted"/>
<keyword evidence="2" id="KW-0255">Endonuclease</keyword>
<evidence type="ECO:0000259" key="1">
    <source>
        <dbReference type="Pfam" id="PF03372"/>
    </source>
</evidence>
<feature type="domain" description="Endonuclease/exonuclease/phosphatase" evidence="1">
    <location>
        <begin position="34"/>
        <end position="249"/>
    </location>
</feature>
<dbReference type="Gene3D" id="3.60.10.10">
    <property type="entry name" value="Endonuclease/exonuclease/phosphatase"/>
    <property type="match status" value="1"/>
</dbReference>
<dbReference type="Proteomes" id="UP000635071">
    <property type="component" value="Unassembled WGS sequence"/>
</dbReference>
<accession>A0A916ZMW1</accession>
<dbReference type="AlphaFoldDB" id="A0A916ZMW1"/>
<dbReference type="InterPro" id="IPR005135">
    <property type="entry name" value="Endo/exonuclease/phosphatase"/>
</dbReference>
<evidence type="ECO:0000313" key="3">
    <source>
        <dbReference type="Proteomes" id="UP000635071"/>
    </source>
</evidence>
<sequence>MTVLQPTRNRPLAHPEKPSFAQLPANRAVSVGIASYNIQKAIGTDMRRMPTRTLAVIDEIGADIIVLQEADRRFGSRLSALPLPLLAAHHWHPVQFETRAASIGWHGNAILVSSRVEVVRHAVLRIPALEPRGAVLADLRVDGALLRVVGMHLDLSGLWRRRQARAIIAHVAAQPGNPPTLLMGDLNEWRVSAGAIADFSRNYSVIPTGPSFHARMPIAALDRIFVSGDLALEGAGVHHSVRSVVASDHLPIWVRLGLNID</sequence>
<dbReference type="PANTHER" id="PTHR14859:SF15">
    <property type="entry name" value="ENDONUCLEASE_EXONUCLEASE_PHOSPHATASE DOMAIN-CONTAINING PROTEIN"/>
    <property type="match status" value="1"/>
</dbReference>
<keyword evidence="3" id="KW-1185">Reference proteome</keyword>
<dbReference type="EMBL" id="BMJM01000003">
    <property type="protein sequence ID" value="GGE05514.1"/>
    <property type="molecule type" value="Genomic_DNA"/>
</dbReference>
<dbReference type="RefSeq" id="WP_308785497.1">
    <property type="nucleotide sequence ID" value="NZ_BMJM01000003.1"/>
</dbReference>
<dbReference type="GO" id="GO:0016020">
    <property type="term" value="C:membrane"/>
    <property type="evidence" value="ECO:0007669"/>
    <property type="project" value="GOC"/>
</dbReference>
<keyword evidence="2" id="KW-0540">Nuclease</keyword>
<organism evidence="2 3">
    <name type="scientific">Sandarakinorhabdus glacialis</name>
    <dbReference type="NCBI Taxonomy" id="1614636"/>
    <lineage>
        <taxon>Bacteria</taxon>
        <taxon>Pseudomonadati</taxon>
        <taxon>Pseudomonadota</taxon>
        <taxon>Alphaproteobacteria</taxon>
        <taxon>Sphingomonadales</taxon>
        <taxon>Sphingosinicellaceae</taxon>
        <taxon>Sandarakinorhabdus</taxon>
    </lineage>
</organism>
<protein>
    <submittedName>
        <fullName evidence="2">Endonuclease</fullName>
    </submittedName>
</protein>
<dbReference type="SUPFAM" id="SSF56219">
    <property type="entry name" value="DNase I-like"/>
    <property type="match status" value="1"/>
</dbReference>